<reference evidence="1 2" key="1">
    <citation type="submission" date="2017-06" db="EMBL/GenBank/DDBJ databases">
        <authorList>
            <person name="Kim H.J."/>
            <person name="Triplett B.A."/>
        </authorList>
    </citation>
    <scope>NUCLEOTIDE SEQUENCE [LARGE SCALE GENOMIC DNA]</scope>
    <source>
        <strain evidence="1 2">DSM 29052</strain>
    </source>
</reference>
<organism evidence="1 2">
    <name type="scientific">Puniceibacterium sediminis</name>
    <dbReference type="NCBI Taxonomy" id="1608407"/>
    <lineage>
        <taxon>Bacteria</taxon>
        <taxon>Pseudomonadati</taxon>
        <taxon>Pseudomonadota</taxon>
        <taxon>Alphaproteobacteria</taxon>
        <taxon>Rhodobacterales</taxon>
        <taxon>Paracoccaceae</taxon>
        <taxon>Puniceibacterium</taxon>
    </lineage>
</organism>
<name>A0A238VNU1_9RHOB</name>
<accession>A0A238VNU1</accession>
<dbReference type="OrthoDB" id="9146762at2"/>
<protein>
    <submittedName>
        <fullName evidence="1">Uncharacterized protein</fullName>
    </submittedName>
</protein>
<gene>
    <name evidence="1" type="ORF">SAMN06265370_102351</name>
</gene>
<dbReference type="EMBL" id="FZNN01000002">
    <property type="protein sequence ID" value="SNR35139.1"/>
    <property type="molecule type" value="Genomic_DNA"/>
</dbReference>
<evidence type="ECO:0000313" key="2">
    <source>
        <dbReference type="Proteomes" id="UP000198417"/>
    </source>
</evidence>
<dbReference type="RefSeq" id="WP_089269288.1">
    <property type="nucleotide sequence ID" value="NZ_FZNN01000002.1"/>
</dbReference>
<proteinExistence type="predicted"/>
<sequence>MAGYWEFNKADPSSVRIGVTQRDQFNNDDVGLAEALVREVIQNSSDAGSEDAPVKVSFQLKTLNGDEAGQLAAQFQGLLPHLSVCGLDLPGAEQGPARVLVIEDYNTRGLTGSFEDLDKDNFDNFWRAVGESEKSGQKGGRWGLGKLVYSSSSKISAFFGLTVRKGESCPSVMGQAVLKNHSIENVYHPAHGFWFDGRSGNGLNLQLPVQDCEEIAQFKALYGLERTDQTGLSVIIPYLIDSVTDDTILAGVVNNYYFPILAGRLEVEVGDVLVNAGSFLDVAASVGQPGASVPFAFVKEISDALGSQEAAVASGTIGNARLSPEHLTSEQVETMKAAFSGGGLVHLRVPVMLKPKGKAQQSGNIDLFVRALAEEEDPFSLFARGPITLPGERHFAGAVARGAMIAHDDIVAEFLGDAENPAHTAWNSNAEKFNANWDHPRKTLSAIRQSLRDLYNMIADQKETQDDDALIDFFSLADKAQATKGKKKRVRKPKIDIDPRETAIRIKPGNGGFEILSGPGAQKWTFPKRIRVRMAYDMIGADPFKRFSSFDFDLNSTKKLTFETTSGDIKVAKANILFFDVTAADFHLKASGFDTQRDLIVDARTS</sequence>
<dbReference type="Proteomes" id="UP000198417">
    <property type="component" value="Unassembled WGS sequence"/>
</dbReference>
<dbReference type="AlphaFoldDB" id="A0A238VNU1"/>
<keyword evidence="2" id="KW-1185">Reference proteome</keyword>
<evidence type="ECO:0000313" key="1">
    <source>
        <dbReference type="EMBL" id="SNR35139.1"/>
    </source>
</evidence>